<dbReference type="GO" id="GO:0016740">
    <property type="term" value="F:transferase activity"/>
    <property type="evidence" value="ECO:0007669"/>
    <property type="project" value="UniProtKB-KW"/>
</dbReference>
<evidence type="ECO:0000313" key="1">
    <source>
        <dbReference type="EMBL" id="AOS96537.1"/>
    </source>
</evidence>
<dbReference type="OrthoDB" id="9796845at2"/>
<dbReference type="PATRIC" id="fig|1769779.3.peg.1094"/>
<evidence type="ECO:0000313" key="2">
    <source>
        <dbReference type="Proteomes" id="UP000095672"/>
    </source>
</evidence>
<organism evidence="1 2">
    <name type="scientific">Microbulbifer aggregans</name>
    <dbReference type="NCBI Taxonomy" id="1769779"/>
    <lineage>
        <taxon>Bacteria</taxon>
        <taxon>Pseudomonadati</taxon>
        <taxon>Pseudomonadota</taxon>
        <taxon>Gammaproteobacteria</taxon>
        <taxon>Cellvibrionales</taxon>
        <taxon>Microbulbiferaceae</taxon>
        <taxon>Microbulbifer</taxon>
    </lineage>
</organism>
<dbReference type="PANTHER" id="PTHR34817">
    <property type="entry name" value="NUCLEOTIDYLTRANSFERASE"/>
    <property type="match status" value="1"/>
</dbReference>
<dbReference type="STRING" id="1769779.AUP74_01072"/>
<sequence length="169" mass="19452">MDKPSISPAIREEIGRRLLSAEREHGVKILFCCESGSRAWGFASPDSDYDVRFIYIRPEDWYLSFDVENKRDVIECPIVDEIDCSGWDLRKALYLFTRTNGALLEWLNSPIRYIEKGDLADRLKVLAPHAINDVALCYHYSHMARNNAREHLGKTKVKLKRTSTSSGPY</sequence>
<dbReference type="AlphaFoldDB" id="A0A1C9W5Y5"/>
<dbReference type="Proteomes" id="UP000095672">
    <property type="component" value="Chromosome"/>
</dbReference>
<gene>
    <name evidence="1" type="ORF">AUP74_01072</name>
</gene>
<keyword evidence="2" id="KW-1185">Reference proteome</keyword>
<dbReference type="EMBL" id="CP014143">
    <property type="protein sequence ID" value="AOS96537.1"/>
    <property type="molecule type" value="Genomic_DNA"/>
</dbReference>
<protein>
    <submittedName>
        <fullName evidence="1">Putative nucleotidyltransferase</fullName>
    </submittedName>
</protein>
<dbReference type="KEGG" id="micc:AUP74_01072"/>
<proteinExistence type="predicted"/>
<name>A0A1C9W5Y5_9GAMM</name>
<reference evidence="2" key="1">
    <citation type="submission" date="2016-01" db="EMBL/GenBank/DDBJ databases">
        <title>Complete genome sequence of Microbulbifer sp. CCB-MM1, a halophile isolated from Matang Mangrove Forest, Perak.</title>
        <authorList>
            <person name="Moh T.H."/>
            <person name="Dinesh B."/>
            <person name="Lau N.-S."/>
            <person name="Go F."/>
            <person name="Alexander Chong S.-C."/>
        </authorList>
    </citation>
    <scope>NUCLEOTIDE SEQUENCE [LARGE SCALE GENOMIC DNA]</scope>
    <source>
        <strain evidence="2">CCB-MM1</strain>
    </source>
</reference>
<dbReference type="InterPro" id="IPR018775">
    <property type="entry name" value="RlaP"/>
</dbReference>
<dbReference type="PANTHER" id="PTHR34817:SF2">
    <property type="entry name" value="NUCLEOTIDYLTRANSFERASE"/>
    <property type="match status" value="1"/>
</dbReference>
<accession>A0A1C9W5Y5</accession>
<dbReference type="Pfam" id="PF10127">
    <property type="entry name" value="RlaP"/>
    <property type="match status" value="1"/>
</dbReference>
<keyword evidence="1" id="KW-0808">Transferase</keyword>